<dbReference type="Proteomes" id="UP000717585">
    <property type="component" value="Unassembled WGS sequence"/>
</dbReference>
<reference evidence="2" key="1">
    <citation type="submission" date="2021-05" db="EMBL/GenBank/DDBJ databases">
        <title>A free-living protist that lacks canonical eukaryotic 1 DNA replication and segregation systems.</title>
        <authorList>
            <person name="Salas-Leiva D.E."/>
            <person name="Tromer E.C."/>
            <person name="Curtis B.A."/>
            <person name="Jerlstrom-Hultqvist J."/>
            <person name="Kolisko M."/>
            <person name="Yi Z."/>
            <person name="Salas-Leiva J.S."/>
            <person name="Gallot-Lavallee L."/>
            <person name="Kops G.J.P.L."/>
            <person name="Archibald J.M."/>
            <person name="Simpson A.G.B."/>
            <person name="Roger A.J."/>
        </authorList>
    </citation>
    <scope>NUCLEOTIDE SEQUENCE</scope>
    <source>
        <strain evidence="2">BICM</strain>
    </source>
</reference>
<feature type="region of interest" description="Disordered" evidence="1">
    <location>
        <begin position="121"/>
        <end position="141"/>
    </location>
</feature>
<evidence type="ECO:0000256" key="1">
    <source>
        <dbReference type="SAM" id="MobiDB-lite"/>
    </source>
</evidence>
<protein>
    <submittedName>
        <fullName evidence="2">Uncharacterized protein</fullName>
    </submittedName>
</protein>
<evidence type="ECO:0000313" key="3">
    <source>
        <dbReference type="Proteomes" id="UP000717585"/>
    </source>
</evidence>
<name>A0A8J6AQN4_9EUKA</name>
<accession>A0A8J6AQN4</accession>
<dbReference type="AlphaFoldDB" id="A0A8J6AQN4"/>
<evidence type="ECO:0000313" key="2">
    <source>
        <dbReference type="EMBL" id="KAG9391288.1"/>
    </source>
</evidence>
<proteinExistence type="predicted"/>
<sequence length="309" mass="34267">MSSGAKDSAGYASMMFEALLRMIPKLQEYIARYRGDGGEMDPAMLLQAILHRVPDLHHADKRHIRELLAARNSICHNRDVSSADDFASFEMSVTCVMSFVTQKVGRDDGFNAFMEALHNEANGGPTRTRVHPQAPSRRGSQPVKIVEKRVEVPVYMTALGPDPDKPRMVGKCQQFSPQGEHAETQTVRDLEEASTQTELLVEPVSTLRTDELSRRVVKTAMCDLLRQKLKEKPPIVLAGSCVVCGGSVDDREWACTRRGTKTPKSSCRDLLKQATVDASAARATKKAHDTRKVYLTGKAVAWLNSQMEK</sequence>
<dbReference type="EMBL" id="JAHDYR010000061">
    <property type="protein sequence ID" value="KAG9391288.1"/>
    <property type="molecule type" value="Genomic_DNA"/>
</dbReference>
<comment type="caution">
    <text evidence="2">The sequence shown here is derived from an EMBL/GenBank/DDBJ whole genome shotgun (WGS) entry which is preliminary data.</text>
</comment>
<keyword evidence="3" id="KW-1185">Reference proteome</keyword>
<organism evidence="2 3">
    <name type="scientific">Carpediemonas membranifera</name>
    <dbReference type="NCBI Taxonomy" id="201153"/>
    <lineage>
        <taxon>Eukaryota</taxon>
        <taxon>Metamonada</taxon>
        <taxon>Carpediemonas-like organisms</taxon>
        <taxon>Carpediemonas</taxon>
    </lineage>
</organism>
<gene>
    <name evidence="2" type="ORF">J8273_7656</name>
</gene>